<evidence type="ECO:0000313" key="14">
    <source>
        <dbReference type="Proteomes" id="UP000285523"/>
    </source>
</evidence>
<dbReference type="PROSITE" id="PS51192">
    <property type="entry name" value="HELICASE_ATP_BIND_1"/>
    <property type="match status" value="1"/>
</dbReference>
<dbReference type="GO" id="GO:0004386">
    <property type="term" value="F:helicase activity"/>
    <property type="evidence" value="ECO:0007669"/>
    <property type="project" value="UniProtKB-KW"/>
</dbReference>
<dbReference type="EMBL" id="QYYD01000028">
    <property type="protein sequence ID" value="RJF68551.1"/>
    <property type="molecule type" value="Genomic_DNA"/>
</dbReference>
<dbReference type="GO" id="GO:0006281">
    <property type="term" value="P:DNA repair"/>
    <property type="evidence" value="ECO:0007669"/>
    <property type="project" value="UniProtKB-KW"/>
</dbReference>
<dbReference type="InterPro" id="IPR052511">
    <property type="entry name" value="ATP-dep_Helicase"/>
</dbReference>
<evidence type="ECO:0000256" key="3">
    <source>
        <dbReference type="ARBA" id="ARBA00022801"/>
    </source>
</evidence>
<dbReference type="PANTHER" id="PTHR47962:SF3">
    <property type="entry name" value="LARGE ATP-DEPENDENT HELICASE-RELATED PROTEIN"/>
    <property type="match status" value="1"/>
</dbReference>
<dbReference type="PIRSF" id="PIRSF037307">
    <property type="entry name" value="Lhr-like_helic_prd"/>
    <property type="match status" value="1"/>
</dbReference>
<evidence type="ECO:0000256" key="1">
    <source>
        <dbReference type="ARBA" id="ARBA00022741"/>
    </source>
</evidence>
<dbReference type="GO" id="GO:0005524">
    <property type="term" value="F:ATP binding"/>
    <property type="evidence" value="ECO:0007669"/>
    <property type="project" value="UniProtKB-KW"/>
</dbReference>
<dbReference type="InterPro" id="IPR013701">
    <property type="entry name" value="Lhr-like_DEAD/DEAH_assoc"/>
</dbReference>
<comment type="similarity">
    <text evidence="9">Belongs to the Lhr helicase family. Lhr-Core subfamily.</text>
</comment>
<sequence>MSPAATESAIDLLPERFRRWFVERGWAPRAHQLALLERARASRAALLIAPTGAGKTLAGFLPTLVELSEAAPRAREEGPSRGLHTLYISPLKALAVDIARNLEAPIAQMGLPIRVETRTGDTPVSRRARQRKYPPDILLTTPEQLALLLASDDGPFLFGSLRRIILDELHALVTSKRGDLLSLGLARLWRIAPQLRATGLSATVADPDELARFLVPQPFFLSPLVGEGGAERSEATGEGARTGAAPAAGCSLRPSPTSGEGADQADIVVASGAAQPIVEMLDTKERLPWAGHSARHALSEIYDLIKRNKTTLVFVNTRSQAEMLFQELWRMNDDNLAIALHHGSLDVTQRRRVEDAMTAGKLRGVVCTSSLDLGIDWGDIDLVINVGAPKGASRLMQRIGRANHRLDEASRAVLVPANRFEVLECAAAIDAVAENAQDTPPQRTGALDVLAQHILGCACGEPFFADDLYREVRSAAPYADLSRADFDDTLDFVATGGYALKSYERFAKIKQDKQGRWRVANPKVRQSYRLNVGTIVEEAMLKVKLVRSAKSKGSGHTGVIARGGRMLGQIEEGFIEGLSMGDTFVFGGEVVRYEALVEDQVYVSRAHDKDARVPSYLGGKFPLSTYLAERVRGLLADKRAWTGLPDQVRDWLALQTKASRIPGRTELVVETFPRANKNYLVCYPFEGRLAHQTLGMLLTRRLERARARPLGFVANEYALAVWGIGDTSQMIRQGRLDLDALFDPDMLGDDLEAWLAESALMKRTFRYAAIIAGLIARRFAGEEKTRRQVLFSTDLVYDVLNKHQPDHVLLRAARADAATGLLDLRRLSDMLTRIKGHIVHKELDRVSPLAVPVMLEIGREPVYGEASDELLAEAADELVREAMEDPTTRRMG</sequence>
<gene>
    <name evidence="13" type="ORF">D4Q52_22085</name>
</gene>
<evidence type="ECO:0000256" key="6">
    <source>
        <dbReference type="ARBA" id="ARBA00023125"/>
    </source>
</evidence>
<evidence type="ECO:0000259" key="11">
    <source>
        <dbReference type="PROSITE" id="PS51192"/>
    </source>
</evidence>
<dbReference type="PANTHER" id="PTHR47962">
    <property type="entry name" value="ATP-DEPENDENT HELICASE LHR-RELATED-RELATED"/>
    <property type="match status" value="1"/>
</dbReference>
<evidence type="ECO:0000259" key="12">
    <source>
        <dbReference type="PROSITE" id="PS51194"/>
    </source>
</evidence>
<dbReference type="SMART" id="SM00490">
    <property type="entry name" value="HELICc"/>
    <property type="match status" value="1"/>
</dbReference>
<evidence type="ECO:0000256" key="9">
    <source>
        <dbReference type="ARBA" id="ARBA00093467"/>
    </source>
</evidence>
<feature type="domain" description="Helicase ATP-binding" evidence="11">
    <location>
        <begin position="36"/>
        <end position="222"/>
    </location>
</feature>
<keyword evidence="4" id="KW-0347">Helicase</keyword>
<dbReference type="SUPFAM" id="SSF52540">
    <property type="entry name" value="P-loop containing nucleoside triphosphate hydrolases"/>
    <property type="match status" value="1"/>
</dbReference>
<dbReference type="Gene3D" id="3.40.50.300">
    <property type="entry name" value="P-loop containing nucleotide triphosphate hydrolases"/>
    <property type="match status" value="2"/>
</dbReference>
<dbReference type="InterPro" id="IPR045628">
    <property type="entry name" value="Lhr_WH_dom"/>
</dbReference>
<keyword evidence="6" id="KW-0238">DNA-binding</keyword>
<comment type="caution">
    <text evidence="13">The sequence shown here is derived from an EMBL/GenBank/DDBJ whole genome shotgun (WGS) entry which is preliminary data.</text>
</comment>
<evidence type="ECO:0000256" key="10">
    <source>
        <dbReference type="SAM" id="MobiDB-lite"/>
    </source>
</evidence>
<dbReference type="GO" id="GO:0003677">
    <property type="term" value="F:DNA binding"/>
    <property type="evidence" value="ECO:0007669"/>
    <property type="project" value="UniProtKB-KW"/>
</dbReference>
<evidence type="ECO:0000256" key="4">
    <source>
        <dbReference type="ARBA" id="ARBA00022806"/>
    </source>
</evidence>
<dbReference type="AlphaFoldDB" id="A0A418UYW7"/>
<dbReference type="Pfam" id="PF00270">
    <property type="entry name" value="DEAD"/>
    <property type="match status" value="1"/>
</dbReference>
<dbReference type="OrthoDB" id="9815222at2"/>
<dbReference type="InterPro" id="IPR001650">
    <property type="entry name" value="Helicase_C-like"/>
</dbReference>
<keyword evidence="2" id="KW-0227">DNA damage</keyword>
<dbReference type="GO" id="GO:0016874">
    <property type="term" value="F:ligase activity"/>
    <property type="evidence" value="ECO:0007669"/>
    <property type="project" value="UniProtKB-KW"/>
</dbReference>
<dbReference type="InterPro" id="IPR027417">
    <property type="entry name" value="P-loop_NTPase"/>
</dbReference>
<keyword evidence="5" id="KW-0067">ATP-binding</keyword>
<dbReference type="CDD" id="cd18796">
    <property type="entry name" value="SF2_C_LHR"/>
    <property type="match status" value="1"/>
</dbReference>
<organism evidence="13 14">
    <name type="scientific">Rhodopseudomonas palustris</name>
    <dbReference type="NCBI Taxonomy" id="1076"/>
    <lineage>
        <taxon>Bacteria</taxon>
        <taxon>Pseudomonadati</taxon>
        <taxon>Pseudomonadota</taxon>
        <taxon>Alphaproteobacteria</taxon>
        <taxon>Hyphomicrobiales</taxon>
        <taxon>Nitrobacteraceae</taxon>
        <taxon>Rhodopseudomonas</taxon>
    </lineage>
</organism>
<evidence type="ECO:0000256" key="7">
    <source>
        <dbReference type="ARBA" id="ARBA00023204"/>
    </source>
</evidence>
<feature type="compositionally biased region" description="Low complexity" evidence="10">
    <location>
        <begin position="236"/>
        <end position="249"/>
    </location>
</feature>
<evidence type="ECO:0000256" key="2">
    <source>
        <dbReference type="ARBA" id="ARBA00022763"/>
    </source>
</evidence>
<keyword evidence="7" id="KW-0234">DNA repair</keyword>
<evidence type="ECO:0000313" key="13">
    <source>
        <dbReference type="EMBL" id="RJF68551.1"/>
    </source>
</evidence>
<dbReference type="InterPro" id="IPR017170">
    <property type="entry name" value="Lhr-like"/>
</dbReference>
<keyword evidence="13" id="KW-0436">Ligase</keyword>
<dbReference type="InterPro" id="IPR014001">
    <property type="entry name" value="Helicase_ATP-bd"/>
</dbReference>
<dbReference type="SMART" id="SM00487">
    <property type="entry name" value="DEXDc"/>
    <property type="match status" value="1"/>
</dbReference>
<dbReference type="RefSeq" id="WP_119858730.1">
    <property type="nucleotide sequence ID" value="NZ_QYYD01000028.1"/>
</dbReference>
<keyword evidence="1" id="KW-0547">Nucleotide-binding</keyword>
<name>A0A418UYW7_RHOPL</name>
<dbReference type="Pfam" id="PF00271">
    <property type="entry name" value="Helicase_C"/>
    <property type="match status" value="1"/>
</dbReference>
<dbReference type="GO" id="GO:0016887">
    <property type="term" value="F:ATP hydrolysis activity"/>
    <property type="evidence" value="ECO:0007669"/>
    <property type="project" value="TreeGrafter"/>
</dbReference>
<dbReference type="Proteomes" id="UP000285523">
    <property type="component" value="Unassembled WGS sequence"/>
</dbReference>
<feature type="region of interest" description="Disordered" evidence="10">
    <location>
        <begin position="230"/>
        <end position="262"/>
    </location>
</feature>
<keyword evidence="8" id="KW-0413">Isomerase</keyword>
<protein>
    <submittedName>
        <fullName evidence="13">Ligase-associated DNA damage response DEXH box helicase</fullName>
    </submittedName>
</protein>
<accession>A0A418UYW7</accession>
<proteinExistence type="inferred from homology"/>
<feature type="domain" description="Helicase C-terminal" evidence="12">
    <location>
        <begin position="297"/>
        <end position="447"/>
    </location>
</feature>
<reference evidence="13 14" key="1">
    <citation type="submission" date="2018-09" db="EMBL/GenBank/DDBJ databases">
        <title>Draft genome sequence of Rhodopseudomonas palustris 2.1.18.</title>
        <authorList>
            <person name="Robertson S.L."/>
            <person name="Meyer T.E."/>
            <person name="Kyndt J.A."/>
        </authorList>
    </citation>
    <scope>NUCLEOTIDE SEQUENCE [LARGE SCALE GENOMIC DNA]</scope>
    <source>
        <strain evidence="13 14">2.1.18</strain>
    </source>
</reference>
<dbReference type="PROSITE" id="PS51194">
    <property type="entry name" value="HELICASE_CTER"/>
    <property type="match status" value="1"/>
</dbReference>
<evidence type="ECO:0000256" key="5">
    <source>
        <dbReference type="ARBA" id="ARBA00022840"/>
    </source>
</evidence>
<dbReference type="Pfam" id="PF19306">
    <property type="entry name" value="WHD_Lhr"/>
    <property type="match status" value="1"/>
</dbReference>
<dbReference type="Pfam" id="PF08494">
    <property type="entry name" value="DEAD_assoc"/>
    <property type="match status" value="1"/>
</dbReference>
<dbReference type="InterPro" id="IPR011545">
    <property type="entry name" value="DEAD/DEAH_box_helicase_dom"/>
</dbReference>
<keyword evidence="3" id="KW-0378">Hydrolase</keyword>
<evidence type="ECO:0000256" key="8">
    <source>
        <dbReference type="ARBA" id="ARBA00023235"/>
    </source>
</evidence>